<proteinExistence type="inferred from homology"/>
<dbReference type="HAMAP" id="MF_02117">
    <property type="entry name" value="CowN"/>
    <property type="match status" value="1"/>
</dbReference>
<sequence>MSQNEIRVDESYISFKNIDCFENACVVIDHMIRVLKDPKNMNIYWEKFMPKIPQAYYSRNPKDDPEEKLLYLVCSNSFYIDDLFEDAQDEVAQLALHKCEQECC</sequence>
<evidence type="ECO:0000256" key="1">
    <source>
        <dbReference type="ARBA" id="ARBA00023231"/>
    </source>
</evidence>
<dbReference type="InterPro" id="IPR024899">
    <property type="entry name" value="CowN"/>
</dbReference>
<comment type="caution">
    <text evidence="2">The sequence shown here is derived from an EMBL/GenBank/DDBJ whole genome shotgun (WGS) entry which is preliminary data.</text>
</comment>
<gene>
    <name evidence="2" type="ORF">CRV04_06805</name>
</gene>
<dbReference type="AlphaFoldDB" id="A0A4Q0XPU8"/>
<accession>A0A4Q0XPU8</accession>
<name>A0A4Q0XPU8_9BACT</name>
<evidence type="ECO:0000313" key="3">
    <source>
        <dbReference type="Proteomes" id="UP000290657"/>
    </source>
</evidence>
<dbReference type="Pfam" id="PF20543">
    <property type="entry name" value="CowN"/>
    <property type="match status" value="1"/>
</dbReference>
<keyword evidence="1" id="KW-0535">Nitrogen fixation</keyword>
<organism evidence="2 3">
    <name type="scientific">Candidatus Marinarcus aquaticus</name>
    <dbReference type="NCBI Taxonomy" id="2044504"/>
    <lineage>
        <taxon>Bacteria</taxon>
        <taxon>Pseudomonadati</taxon>
        <taxon>Campylobacterota</taxon>
        <taxon>Epsilonproteobacteria</taxon>
        <taxon>Campylobacterales</taxon>
        <taxon>Arcobacteraceae</taxon>
        <taxon>Candidatus Marinarcus</taxon>
    </lineage>
</organism>
<dbReference type="NCBIfam" id="NF033689">
    <property type="entry name" value="N2Fix_CO_CowN"/>
    <property type="match status" value="1"/>
</dbReference>
<dbReference type="EMBL" id="PDKN01000004">
    <property type="protein sequence ID" value="RXJ57514.1"/>
    <property type="molecule type" value="Genomic_DNA"/>
</dbReference>
<keyword evidence="3" id="KW-1185">Reference proteome</keyword>
<protein>
    <submittedName>
        <fullName evidence="2">N(2)-fixation sustaining protein CowN</fullName>
    </submittedName>
</protein>
<dbReference type="Proteomes" id="UP000290657">
    <property type="component" value="Unassembled WGS sequence"/>
</dbReference>
<dbReference type="GO" id="GO:0009399">
    <property type="term" value="P:nitrogen fixation"/>
    <property type="evidence" value="ECO:0007669"/>
    <property type="project" value="InterPro"/>
</dbReference>
<evidence type="ECO:0000313" key="2">
    <source>
        <dbReference type="EMBL" id="RXJ57514.1"/>
    </source>
</evidence>
<dbReference type="OrthoDB" id="7689335at2"/>
<reference evidence="2 3" key="1">
    <citation type="submission" date="2017-10" db="EMBL/GenBank/DDBJ databases">
        <title>Genomics of the genus Arcobacter.</title>
        <authorList>
            <person name="Perez-Cataluna A."/>
            <person name="Figueras M.J."/>
        </authorList>
    </citation>
    <scope>NUCLEOTIDE SEQUENCE [LARGE SCALE GENOMIC DNA]</scope>
    <source>
        <strain evidence="2 3">CECT 8987</strain>
    </source>
</reference>